<comment type="subcellular location">
    <subcellularLocation>
        <location evidence="1">Cell inner membrane</location>
        <topology evidence="1">Multi-pass membrane protein</topology>
    </subcellularLocation>
    <subcellularLocation>
        <location evidence="8">Cell membrane</location>
        <topology evidence="8">Multi-pass membrane protein</topology>
    </subcellularLocation>
</comment>
<feature type="transmembrane region" description="Helical" evidence="8">
    <location>
        <begin position="204"/>
        <end position="224"/>
    </location>
</feature>
<evidence type="ECO:0000256" key="6">
    <source>
        <dbReference type="ARBA" id="ARBA00022989"/>
    </source>
</evidence>
<dbReference type="InterPro" id="IPR035906">
    <property type="entry name" value="MetI-like_sf"/>
</dbReference>
<reference evidence="10 11" key="1">
    <citation type="journal article" date="2018" name="Int. J. Syst. Evol. Microbiol.">
        <title>Mesosutterella multiformis gen. nov., sp. nov., a member of the family Sutterellaceae and Sutterella megalosphaeroides sp. nov., isolated from human faeces.</title>
        <authorList>
            <person name="Sakamoto M."/>
            <person name="Ikeyama N."/>
            <person name="Kunihiro T."/>
            <person name="Iino T."/>
            <person name="Yuki M."/>
            <person name="Ohkuma M."/>
        </authorList>
    </citation>
    <scope>NUCLEOTIDE SEQUENCE [LARGE SCALE GENOMIC DNA]</scope>
    <source>
        <strain evidence="10 11">4NBBH2</strain>
    </source>
</reference>
<organism evidence="10 11">
    <name type="scientific">Mesosutterella multiformis</name>
    <dbReference type="NCBI Taxonomy" id="2259133"/>
    <lineage>
        <taxon>Bacteria</taxon>
        <taxon>Pseudomonadati</taxon>
        <taxon>Pseudomonadota</taxon>
        <taxon>Betaproteobacteria</taxon>
        <taxon>Burkholderiales</taxon>
        <taxon>Sutterellaceae</taxon>
        <taxon>Mesosutterella</taxon>
    </lineage>
</organism>
<dbReference type="Gene3D" id="1.10.3720.10">
    <property type="entry name" value="MetI-like"/>
    <property type="match status" value="1"/>
</dbReference>
<dbReference type="CDD" id="cd06261">
    <property type="entry name" value="TM_PBP2"/>
    <property type="match status" value="1"/>
</dbReference>
<dbReference type="RefSeq" id="WP_116270161.1">
    <property type="nucleotide sequence ID" value="NZ_BGZJ01000001.1"/>
</dbReference>
<feature type="transmembrane region" description="Helical" evidence="8">
    <location>
        <begin position="104"/>
        <end position="125"/>
    </location>
</feature>
<comment type="similarity">
    <text evidence="2">Belongs to the binding-protein-dependent transport system permease family. HisMQ subfamily.</text>
</comment>
<dbReference type="InterPro" id="IPR010065">
    <property type="entry name" value="AA_ABC_transptr_permease_3TM"/>
</dbReference>
<dbReference type="SUPFAM" id="SSF161098">
    <property type="entry name" value="MetI-like"/>
    <property type="match status" value="1"/>
</dbReference>
<dbReference type="PANTHER" id="PTHR30614:SF42">
    <property type="entry name" value="GLUTAMATE_ASPARTATE IMPORT PERMEASE PROTEIN GLTJ"/>
    <property type="match status" value="1"/>
</dbReference>
<dbReference type="GO" id="GO:0022857">
    <property type="term" value="F:transmembrane transporter activity"/>
    <property type="evidence" value="ECO:0007669"/>
    <property type="project" value="InterPro"/>
</dbReference>
<evidence type="ECO:0000256" key="8">
    <source>
        <dbReference type="RuleBase" id="RU363032"/>
    </source>
</evidence>
<protein>
    <submittedName>
        <fullName evidence="10">Glutamate ABC transporter permease</fullName>
    </submittedName>
</protein>
<evidence type="ECO:0000313" key="11">
    <source>
        <dbReference type="Proteomes" id="UP000266091"/>
    </source>
</evidence>
<keyword evidence="4" id="KW-1003">Cell membrane</keyword>
<dbReference type="PROSITE" id="PS50928">
    <property type="entry name" value="ABC_TM1"/>
    <property type="match status" value="1"/>
</dbReference>
<dbReference type="OrthoDB" id="6534575at2"/>
<evidence type="ECO:0000256" key="5">
    <source>
        <dbReference type="ARBA" id="ARBA00022692"/>
    </source>
</evidence>
<dbReference type="AlphaFoldDB" id="A0A388SC12"/>
<evidence type="ECO:0000256" key="2">
    <source>
        <dbReference type="ARBA" id="ARBA00010072"/>
    </source>
</evidence>
<sequence length="243" mass="27031">MGFEMDWSTLFAISDLSDTPWWQYMLGGAGITLALTFSAGLLALVVGTLVGIIRTVPNRALNFIGEAWVELFRNVPLLVQLFLWFFVVPEFIPPLKAWMISTDPLYGEFFCAWIGLGLFTSVRVAENVKSGIKTIPRGQLFAAYALGLSTPQAYRYVLLPLAFRITLPPLNSEAMNLMKNTATSLTIGLADLTLRSHEMGEMTFQFFVAFCFATVVYIIISLVINRSMTTLEKAVAIPGLIRR</sequence>
<evidence type="ECO:0000256" key="7">
    <source>
        <dbReference type="ARBA" id="ARBA00023136"/>
    </source>
</evidence>
<dbReference type="NCBIfam" id="TIGR01726">
    <property type="entry name" value="HEQRo_perm_3TM"/>
    <property type="match status" value="1"/>
</dbReference>
<dbReference type="GO" id="GO:0006865">
    <property type="term" value="P:amino acid transport"/>
    <property type="evidence" value="ECO:0007669"/>
    <property type="project" value="TreeGrafter"/>
</dbReference>
<name>A0A388SC12_9BURK</name>
<evidence type="ECO:0000256" key="4">
    <source>
        <dbReference type="ARBA" id="ARBA00022475"/>
    </source>
</evidence>
<dbReference type="Proteomes" id="UP000266091">
    <property type="component" value="Unassembled WGS sequence"/>
</dbReference>
<keyword evidence="7 8" id="KW-0472">Membrane</keyword>
<evidence type="ECO:0000256" key="3">
    <source>
        <dbReference type="ARBA" id="ARBA00022448"/>
    </source>
</evidence>
<feature type="domain" description="ABC transmembrane type-1" evidence="9">
    <location>
        <begin position="29"/>
        <end position="228"/>
    </location>
</feature>
<proteinExistence type="inferred from homology"/>
<keyword evidence="6 8" id="KW-1133">Transmembrane helix</keyword>
<keyword evidence="5 8" id="KW-0812">Transmembrane</keyword>
<keyword evidence="3 8" id="KW-0813">Transport</keyword>
<keyword evidence="11" id="KW-1185">Reference proteome</keyword>
<dbReference type="GO" id="GO:0043190">
    <property type="term" value="C:ATP-binding cassette (ABC) transporter complex"/>
    <property type="evidence" value="ECO:0007669"/>
    <property type="project" value="InterPro"/>
</dbReference>
<evidence type="ECO:0000313" key="10">
    <source>
        <dbReference type="EMBL" id="GBO93867.1"/>
    </source>
</evidence>
<dbReference type="InterPro" id="IPR000515">
    <property type="entry name" value="MetI-like"/>
</dbReference>
<accession>A0A388SC12</accession>
<dbReference type="EMBL" id="BGZJ01000001">
    <property type="protein sequence ID" value="GBO93867.1"/>
    <property type="molecule type" value="Genomic_DNA"/>
</dbReference>
<dbReference type="InterPro" id="IPR043429">
    <property type="entry name" value="ArtM/GltK/GlnP/TcyL/YhdX-like"/>
</dbReference>
<evidence type="ECO:0000256" key="1">
    <source>
        <dbReference type="ARBA" id="ARBA00004429"/>
    </source>
</evidence>
<dbReference type="Pfam" id="PF00528">
    <property type="entry name" value="BPD_transp_1"/>
    <property type="match status" value="1"/>
</dbReference>
<comment type="caution">
    <text evidence="10">The sequence shown here is derived from an EMBL/GenBank/DDBJ whole genome shotgun (WGS) entry which is preliminary data.</text>
</comment>
<gene>
    <name evidence="10" type="ORF">MESMUL_12210</name>
</gene>
<feature type="transmembrane region" description="Helical" evidence="8">
    <location>
        <begin position="74"/>
        <end position="92"/>
    </location>
</feature>
<evidence type="ECO:0000259" key="9">
    <source>
        <dbReference type="PROSITE" id="PS50928"/>
    </source>
</evidence>
<feature type="transmembrane region" description="Helical" evidence="8">
    <location>
        <begin position="24"/>
        <end position="53"/>
    </location>
</feature>
<dbReference type="PANTHER" id="PTHR30614">
    <property type="entry name" value="MEMBRANE COMPONENT OF AMINO ACID ABC TRANSPORTER"/>
    <property type="match status" value="1"/>
</dbReference>